<dbReference type="InterPro" id="IPR050987">
    <property type="entry name" value="AtrR-like"/>
</dbReference>
<feature type="domain" description="Zn(2)-C6 fungal-type" evidence="5">
    <location>
        <begin position="186"/>
        <end position="217"/>
    </location>
</feature>
<feature type="compositionally biased region" description="Low complexity" evidence="4">
    <location>
        <begin position="17"/>
        <end position="29"/>
    </location>
</feature>
<protein>
    <submittedName>
        <fullName evidence="6">Transcriptional regulatory protein PB24D3.01</fullName>
    </submittedName>
</protein>
<feature type="region of interest" description="Disordered" evidence="4">
    <location>
        <begin position="878"/>
        <end position="972"/>
    </location>
</feature>
<evidence type="ECO:0000259" key="5">
    <source>
        <dbReference type="PROSITE" id="PS50048"/>
    </source>
</evidence>
<evidence type="ECO:0000313" key="7">
    <source>
        <dbReference type="Proteomes" id="UP001610728"/>
    </source>
</evidence>
<feature type="compositionally biased region" description="Low complexity" evidence="4">
    <location>
        <begin position="903"/>
        <end position="922"/>
    </location>
</feature>
<dbReference type="CDD" id="cd00067">
    <property type="entry name" value="GAL4"/>
    <property type="match status" value="1"/>
</dbReference>
<evidence type="ECO:0000313" key="6">
    <source>
        <dbReference type="EMBL" id="KAL2891196.1"/>
    </source>
</evidence>
<dbReference type="CDD" id="cd12148">
    <property type="entry name" value="fungal_TF_MHR"/>
    <property type="match status" value="1"/>
</dbReference>
<evidence type="ECO:0000256" key="1">
    <source>
        <dbReference type="ARBA" id="ARBA00022723"/>
    </source>
</evidence>
<dbReference type="PROSITE" id="PS00463">
    <property type="entry name" value="ZN2_CY6_FUNGAL_1"/>
    <property type="match status" value="1"/>
</dbReference>
<dbReference type="InterPro" id="IPR007219">
    <property type="entry name" value="XnlR_reg_dom"/>
</dbReference>
<keyword evidence="3" id="KW-0175">Coiled coil</keyword>
<dbReference type="InterPro" id="IPR036864">
    <property type="entry name" value="Zn2-C6_fun-type_DNA-bd_sf"/>
</dbReference>
<evidence type="ECO:0000256" key="3">
    <source>
        <dbReference type="SAM" id="Coils"/>
    </source>
</evidence>
<name>A0ABR4MSE6_9PEZI</name>
<dbReference type="InterPro" id="IPR001138">
    <property type="entry name" value="Zn2Cys6_DnaBD"/>
</dbReference>
<gene>
    <name evidence="6" type="ORF">HOO65_010554</name>
</gene>
<dbReference type="PANTHER" id="PTHR46910:SF1">
    <property type="entry name" value="MISCELLANEOUS ZN(II)2CYS6 TRANSCRIPTION FACTOR (EUROFUNG)-RELATED"/>
    <property type="match status" value="1"/>
</dbReference>
<feature type="compositionally biased region" description="Basic and acidic residues" evidence="4">
    <location>
        <begin position="260"/>
        <end position="273"/>
    </location>
</feature>
<dbReference type="Pfam" id="PF04082">
    <property type="entry name" value="Fungal_trans"/>
    <property type="match status" value="1"/>
</dbReference>
<dbReference type="PROSITE" id="PS50048">
    <property type="entry name" value="ZN2_CY6_FUNGAL_2"/>
    <property type="match status" value="1"/>
</dbReference>
<accession>A0ABR4MSE6</accession>
<evidence type="ECO:0000256" key="2">
    <source>
        <dbReference type="ARBA" id="ARBA00023242"/>
    </source>
</evidence>
<keyword evidence="1" id="KW-0479">Metal-binding</keyword>
<feature type="region of interest" description="Disordered" evidence="4">
    <location>
        <begin position="798"/>
        <end position="820"/>
    </location>
</feature>
<feature type="compositionally biased region" description="Polar residues" evidence="4">
    <location>
        <begin position="935"/>
        <end position="952"/>
    </location>
</feature>
<feature type="compositionally biased region" description="Polar residues" evidence="4">
    <location>
        <begin position="890"/>
        <end position="902"/>
    </location>
</feature>
<feature type="region of interest" description="Disordered" evidence="4">
    <location>
        <begin position="1"/>
        <end position="188"/>
    </location>
</feature>
<dbReference type="SMART" id="SM00906">
    <property type="entry name" value="Fungal_trans"/>
    <property type="match status" value="1"/>
</dbReference>
<dbReference type="PANTHER" id="PTHR46910">
    <property type="entry name" value="TRANSCRIPTION FACTOR PDR1"/>
    <property type="match status" value="1"/>
</dbReference>
<dbReference type="Pfam" id="PF00172">
    <property type="entry name" value="Zn_clus"/>
    <property type="match status" value="1"/>
</dbReference>
<dbReference type="GeneID" id="98114800"/>
<dbReference type="Gene3D" id="4.10.240.10">
    <property type="entry name" value="Zn(2)-C6 fungal-type DNA-binding domain"/>
    <property type="match status" value="1"/>
</dbReference>
<feature type="compositionally biased region" description="Basic residues" evidence="4">
    <location>
        <begin position="173"/>
        <end position="182"/>
    </location>
</feature>
<feature type="compositionally biased region" description="Pro residues" evidence="4">
    <location>
        <begin position="71"/>
        <end position="83"/>
    </location>
</feature>
<feature type="compositionally biased region" description="Polar residues" evidence="4">
    <location>
        <begin position="121"/>
        <end position="130"/>
    </location>
</feature>
<proteinExistence type="predicted"/>
<feature type="coiled-coil region" evidence="3">
    <location>
        <begin position="224"/>
        <end position="251"/>
    </location>
</feature>
<keyword evidence="7" id="KW-1185">Reference proteome</keyword>
<organism evidence="6 7">
    <name type="scientific">Ceratocystis lukuohia</name>
    <dbReference type="NCBI Taxonomy" id="2019550"/>
    <lineage>
        <taxon>Eukaryota</taxon>
        <taxon>Fungi</taxon>
        <taxon>Dikarya</taxon>
        <taxon>Ascomycota</taxon>
        <taxon>Pezizomycotina</taxon>
        <taxon>Sordariomycetes</taxon>
        <taxon>Hypocreomycetidae</taxon>
        <taxon>Microascales</taxon>
        <taxon>Ceratocystidaceae</taxon>
        <taxon>Ceratocystis</taxon>
    </lineage>
</organism>
<dbReference type="Proteomes" id="UP001610728">
    <property type="component" value="Unassembled WGS sequence"/>
</dbReference>
<dbReference type="SUPFAM" id="SSF57701">
    <property type="entry name" value="Zn2/Cys6 DNA-binding domain"/>
    <property type="match status" value="1"/>
</dbReference>
<keyword evidence="2" id="KW-0539">Nucleus</keyword>
<dbReference type="SMART" id="SM00066">
    <property type="entry name" value="GAL4"/>
    <property type="match status" value="1"/>
</dbReference>
<reference evidence="6 7" key="1">
    <citation type="submission" date="2020-05" db="EMBL/GenBank/DDBJ databases">
        <title>Ceratocystis lukuohia genome.</title>
        <authorList>
            <person name="Harrington T.C."/>
            <person name="Kim K."/>
            <person name="Mayers C.G."/>
        </authorList>
    </citation>
    <scope>NUCLEOTIDE SEQUENCE [LARGE SCALE GENOMIC DNA]</scope>
    <source>
        <strain evidence="6 7">C4212</strain>
    </source>
</reference>
<dbReference type="RefSeq" id="XP_070862376.1">
    <property type="nucleotide sequence ID" value="XM_071005386.1"/>
</dbReference>
<feature type="compositionally biased region" description="Low complexity" evidence="4">
    <location>
        <begin position="146"/>
        <end position="164"/>
    </location>
</feature>
<feature type="region of interest" description="Disordered" evidence="4">
    <location>
        <begin position="260"/>
        <end position="285"/>
    </location>
</feature>
<sequence>MHNPTSSSKAFPFRPHTLSSTASSQNSTPSDPPPSQASSSGWPDYRAEMATSTYQYRQHSRSPEPKGSLGPPAPIPSSTPTPANPSRTFESSSTRPTSSNSPSESHGPSLSSGGLPSLPENNYSPYNSDSRPMMSTEPGTSPAPPSVGAGSTAAGANAGSTPNPTGTGVGPNAHKRAYRQRRKDPSCDACRERKVKCDATETTSCSECSSRSVKCQFTKETNRRMSSIKQVQDLEKQMDRIKRENLSLRKMLADRETRIDRGDGDIDDSERLSGRLPEAGTDPLKKNRPAALAAMQTAQQFPHGHHGLEIARSQVRLASTGLFKLPPNAGSVSCTIIGAFAPPVPDIPSLEVTQHLLYHYYNSIHTMFPIIHWPSFREEIDRMYAQGNGHRESPDFLAIFFAVLALGSLSSTEPPPHHYAHRVYQQGELLEAARKLVDPWATSGTLNHVKALTLMVIAFNEVNLKTGAFMWLGAAIRTAQSIGLYAETGSGVGFVEVEMRRRVWWTLYVLDRSMSAEMGRPVLIDDTDCDIPLPAGVDDHYLADDGPHVPPGSLPLSHSFLAVVHVVRAYSPLLRALSSPTIPPAKIATLDQHFAAALRNFPAGCDPSSSEALTPEFFAPLAYLLTANMMLHRHNLNPACSRCTRRAAVEQCIVDALDTANLISRCTASLESTATSLLTLHIFRCTLFLVLGGYFDQAIVCVRVLRSFHGWRDVAAPCSRFLAFFVSAFIGKRSELVHAASHYSSTPSYQHGSMHPPGAIRIEDIALDEEMLVYVSADLQASIDSGWVWATPSTEACSVPSDPSDPSAPPQAGPLAASRAAPFSIEARTGLSEDEARDWRRWERLEEALRNLASLEMTPLQLTNQWNTLALSSAMAGSTLKGDSVPPNVPSSSQYSVTSGTENGNNTNGNNNINNDANGGNNSSLPPGEPMTGLRTGSNPPSQQTPHLTVQHTPKPAGPLPSANTTPATAKDRISIANII</sequence>
<comment type="caution">
    <text evidence="6">The sequence shown here is derived from an EMBL/GenBank/DDBJ whole genome shotgun (WGS) entry which is preliminary data.</text>
</comment>
<evidence type="ECO:0000256" key="4">
    <source>
        <dbReference type="SAM" id="MobiDB-lite"/>
    </source>
</evidence>
<dbReference type="EMBL" id="JABSNW010000001">
    <property type="protein sequence ID" value="KAL2891196.1"/>
    <property type="molecule type" value="Genomic_DNA"/>
</dbReference>
<feature type="compositionally biased region" description="Low complexity" evidence="4">
    <location>
        <begin position="84"/>
        <end position="120"/>
    </location>
</feature>